<dbReference type="OrthoDB" id="423498at2759"/>
<dbReference type="PANTHER" id="PTHR47572">
    <property type="entry name" value="LIPOPROTEIN-RELATED"/>
    <property type="match status" value="1"/>
</dbReference>
<dbReference type="InterPro" id="IPR051262">
    <property type="entry name" value="SMP-30/CGR1_Lactonase"/>
</dbReference>
<keyword evidence="3" id="KW-1185">Reference proteome</keyword>
<name>A0A077ZQ96_STYLE</name>
<proteinExistence type="predicted"/>
<dbReference type="PANTHER" id="PTHR47572:SF5">
    <property type="entry name" value="BLR2277 PROTEIN"/>
    <property type="match status" value="1"/>
</dbReference>
<dbReference type="Pfam" id="PF08450">
    <property type="entry name" value="SGL"/>
    <property type="match status" value="1"/>
</dbReference>
<organism evidence="2 3">
    <name type="scientific">Stylonychia lemnae</name>
    <name type="common">Ciliate</name>
    <dbReference type="NCBI Taxonomy" id="5949"/>
    <lineage>
        <taxon>Eukaryota</taxon>
        <taxon>Sar</taxon>
        <taxon>Alveolata</taxon>
        <taxon>Ciliophora</taxon>
        <taxon>Intramacronucleata</taxon>
        <taxon>Spirotrichea</taxon>
        <taxon>Stichotrichia</taxon>
        <taxon>Sporadotrichida</taxon>
        <taxon>Oxytrichidae</taxon>
        <taxon>Stylonychinae</taxon>
        <taxon>Stylonychia</taxon>
    </lineage>
</organism>
<protein>
    <recommendedName>
        <fullName evidence="1">SMP-30/Gluconolactonase/LRE-like region domain-containing protein</fullName>
    </recommendedName>
</protein>
<evidence type="ECO:0000259" key="1">
    <source>
        <dbReference type="Pfam" id="PF08450"/>
    </source>
</evidence>
<accession>A0A077ZQ96</accession>
<dbReference type="Proteomes" id="UP000039865">
    <property type="component" value="Unassembled WGS sequence"/>
</dbReference>
<evidence type="ECO:0000313" key="2">
    <source>
        <dbReference type="EMBL" id="CDW71565.1"/>
    </source>
</evidence>
<dbReference type="OMA" id="YECLAYP"/>
<dbReference type="SUPFAM" id="SSF63829">
    <property type="entry name" value="Calcium-dependent phosphotriesterase"/>
    <property type="match status" value="1"/>
</dbReference>
<feature type="domain" description="SMP-30/Gluconolactonase/LRE-like region" evidence="1">
    <location>
        <begin position="27"/>
        <end position="270"/>
    </location>
</feature>
<dbReference type="InterPro" id="IPR011042">
    <property type="entry name" value="6-blade_b-propeller_TolB-like"/>
</dbReference>
<dbReference type="AlphaFoldDB" id="A0A077ZQ96"/>
<reference evidence="2 3" key="1">
    <citation type="submission" date="2014-06" db="EMBL/GenBank/DDBJ databases">
        <authorList>
            <person name="Swart Estienne"/>
        </authorList>
    </citation>
    <scope>NUCLEOTIDE SEQUENCE [LARGE SCALE GENOMIC DNA]</scope>
    <source>
        <strain evidence="2 3">130c</strain>
    </source>
</reference>
<gene>
    <name evidence="2" type="primary">Contig17661.g18785</name>
    <name evidence="2" type="ORF">STYLEM_512</name>
</gene>
<dbReference type="Gene3D" id="2.120.10.30">
    <property type="entry name" value="TolB, C-terminal domain"/>
    <property type="match status" value="1"/>
</dbReference>
<dbReference type="InParanoid" id="A0A077ZQ96"/>
<sequence length="285" mass="31199">MVSRQQANYEKLFQLAVPLYCPTEDQDGNLYTVSTNGDVYQVTEGQMEVAFTTGGQPTGLVFDMQGSSFIADQAHQAILSQTVTDNRIEITPVIKDFDGNALKGPNSMILSEKNNALFFTDSGPMGETSLENATGSVFAIDLGVSMLKPVIYNKLAYPSGLALSNDENLIYVSETYANRILRIVCHSSGVYHTSVFHQFSGRLGPTALAMHPSGRLYAARYDFNECSKNGVISILNENGELEGELLVQDCPEITGLYFSKVQDDILYATESTSNSLLKIQVNQNN</sequence>
<dbReference type="EMBL" id="CCKQ01000491">
    <property type="protein sequence ID" value="CDW71565.1"/>
    <property type="molecule type" value="Genomic_DNA"/>
</dbReference>
<evidence type="ECO:0000313" key="3">
    <source>
        <dbReference type="Proteomes" id="UP000039865"/>
    </source>
</evidence>
<dbReference type="InterPro" id="IPR013658">
    <property type="entry name" value="SGL"/>
</dbReference>